<reference evidence="1 2" key="1">
    <citation type="submission" date="2019-10" db="EMBL/GenBank/DDBJ databases">
        <title>Whole genome shotgun sequence of Acrocarpospora pleiomorpha NBRC 16267.</title>
        <authorList>
            <person name="Ichikawa N."/>
            <person name="Kimura A."/>
            <person name="Kitahashi Y."/>
            <person name="Komaki H."/>
            <person name="Oguchi A."/>
        </authorList>
    </citation>
    <scope>NUCLEOTIDE SEQUENCE [LARGE SCALE GENOMIC DNA]</scope>
    <source>
        <strain evidence="1 2">NBRC 16267</strain>
    </source>
</reference>
<gene>
    <name evidence="1" type="ORF">Aple_076250</name>
</gene>
<proteinExistence type="predicted"/>
<evidence type="ECO:0000313" key="2">
    <source>
        <dbReference type="Proteomes" id="UP000377595"/>
    </source>
</evidence>
<comment type="caution">
    <text evidence="1">The sequence shown here is derived from an EMBL/GenBank/DDBJ whole genome shotgun (WGS) entry which is preliminary data.</text>
</comment>
<dbReference type="EMBL" id="BLAF01000055">
    <property type="protein sequence ID" value="GES24726.1"/>
    <property type="molecule type" value="Genomic_DNA"/>
</dbReference>
<organism evidence="1 2">
    <name type="scientific">Acrocarpospora pleiomorpha</name>
    <dbReference type="NCBI Taxonomy" id="90975"/>
    <lineage>
        <taxon>Bacteria</taxon>
        <taxon>Bacillati</taxon>
        <taxon>Actinomycetota</taxon>
        <taxon>Actinomycetes</taxon>
        <taxon>Streptosporangiales</taxon>
        <taxon>Streptosporangiaceae</taxon>
        <taxon>Acrocarpospora</taxon>
    </lineage>
</organism>
<dbReference type="Proteomes" id="UP000377595">
    <property type="component" value="Unassembled WGS sequence"/>
</dbReference>
<sequence length="69" mass="7208">MVGGDVLDAEPHELIDLPIDTTLVGGEVVYRRGASATTPASHARTASAWHARGTACLEGGNCCCRMAHM</sequence>
<protein>
    <submittedName>
        <fullName evidence="1">Uncharacterized protein</fullName>
    </submittedName>
</protein>
<dbReference type="AlphaFoldDB" id="A0A5M3XV12"/>
<evidence type="ECO:0000313" key="1">
    <source>
        <dbReference type="EMBL" id="GES24726.1"/>
    </source>
</evidence>
<keyword evidence="2" id="KW-1185">Reference proteome</keyword>
<accession>A0A5M3XV12</accession>
<name>A0A5M3XV12_9ACTN</name>